<dbReference type="OrthoDB" id="3902805at2"/>
<dbReference type="EMBL" id="CP001819">
    <property type="protein sequence ID" value="ACZ21937.1"/>
    <property type="molecule type" value="Genomic_DNA"/>
</dbReference>
<evidence type="ECO:0000259" key="2">
    <source>
        <dbReference type="Pfam" id="PF00723"/>
    </source>
</evidence>
<dbReference type="InterPro" id="IPR045582">
    <property type="entry name" value="Trehalase-like_N"/>
</dbReference>
<dbReference type="InterPro" id="IPR012341">
    <property type="entry name" value="6hp_glycosidase-like_sf"/>
</dbReference>
<name>D1BHL7_SANKS</name>
<dbReference type="Proteomes" id="UP000000322">
    <property type="component" value="Chromosome"/>
</dbReference>
<dbReference type="Gene3D" id="1.50.10.10">
    <property type="match status" value="1"/>
</dbReference>
<organism evidence="4 5">
    <name type="scientific">Sanguibacter keddieii (strain ATCC 51767 / DSM 10542 / NCFB 3025 / ST-74)</name>
    <dbReference type="NCBI Taxonomy" id="446469"/>
    <lineage>
        <taxon>Bacteria</taxon>
        <taxon>Bacillati</taxon>
        <taxon>Actinomycetota</taxon>
        <taxon>Actinomycetes</taxon>
        <taxon>Micrococcales</taxon>
        <taxon>Sanguibacteraceae</taxon>
        <taxon>Sanguibacter</taxon>
    </lineage>
</organism>
<keyword evidence="5" id="KW-1185">Reference proteome</keyword>
<dbReference type="InterPro" id="IPR008928">
    <property type="entry name" value="6-hairpin_glycosidase_sf"/>
</dbReference>
<feature type="compositionally biased region" description="Basic and acidic residues" evidence="1">
    <location>
        <begin position="626"/>
        <end position="643"/>
    </location>
</feature>
<evidence type="ECO:0000313" key="4">
    <source>
        <dbReference type="EMBL" id="ACZ21937.1"/>
    </source>
</evidence>
<dbReference type="KEGG" id="ske:Sked_20130"/>
<dbReference type="STRING" id="446469.Sked_20130"/>
<dbReference type="GO" id="GO:0004553">
    <property type="term" value="F:hydrolase activity, hydrolyzing O-glycosyl compounds"/>
    <property type="evidence" value="ECO:0007669"/>
    <property type="project" value="TreeGrafter"/>
</dbReference>
<dbReference type="CAZy" id="GH15">
    <property type="family name" value="Glycoside Hydrolase Family 15"/>
</dbReference>
<feature type="domain" description="Trehalase-like N-terminal" evidence="3">
    <location>
        <begin position="21"/>
        <end position="142"/>
    </location>
</feature>
<feature type="region of interest" description="Disordered" evidence="1">
    <location>
        <begin position="614"/>
        <end position="643"/>
    </location>
</feature>
<dbReference type="SUPFAM" id="SSF48208">
    <property type="entry name" value="Six-hairpin glycosidases"/>
    <property type="match status" value="1"/>
</dbReference>
<dbReference type="GO" id="GO:0005975">
    <property type="term" value="P:carbohydrate metabolic process"/>
    <property type="evidence" value="ECO:0007669"/>
    <property type="project" value="InterPro"/>
</dbReference>
<protein>
    <submittedName>
        <fullName evidence="4">Glycosyl hydrolase, glucoamylase</fullName>
    </submittedName>
</protein>
<dbReference type="PANTHER" id="PTHR31616">
    <property type="entry name" value="TREHALASE"/>
    <property type="match status" value="1"/>
</dbReference>
<accession>D1BHL7</accession>
<evidence type="ECO:0000259" key="3">
    <source>
        <dbReference type="Pfam" id="PF19291"/>
    </source>
</evidence>
<dbReference type="RefSeq" id="WP_012867006.1">
    <property type="nucleotide sequence ID" value="NC_013521.1"/>
</dbReference>
<dbReference type="Pfam" id="PF19291">
    <property type="entry name" value="TREH_N"/>
    <property type="match status" value="1"/>
</dbReference>
<dbReference type="AlphaFoldDB" id="D1BHL7"/>
<sequence>MPTSPSPAPSTASAHDTSPCSTPIADYAVLGDGRSCALVSRNGSVDWLCLPDFDSPACFAALLGTPDHGRWLLTVRDAGSVTRRYLGDSFVLETTYTTPTGRARVVDAMPPGDGRADLVRELEVLEGVVTVEHEWVVRFGYGAYEPWVSRVEDDHGHGRHAVRAIAGPDSLLLRGTRLPEADDHRHRDVFEAHEGQRFTFSSTWSPSWQPTPPPLSVADEIAAANDSWHDWARQTPYDGPYREQLVRSLLVLRLLTSTTTGGIVAAPTTSLPEDFGGERNWDYRYCWLRDAAMTLEALVESGYHDETAGWRDWLLRAVAGDPQDLQIMYGVDGRRDLPESELDHLPGYAGSRPVRVGNAAVDQVQNDVLGEVMCALDMARDAGLTETADSWSLQRHLVDALVEQWDRPDRGIWEVRGPERDFVHSRVMSWAAIDRAVRGVEVHGLDGPVERWRAVRDEIHAQVLERGYDAERGTFVQYYGAEHTDAALLQMAQVGFIEATDERFVSTVREIRRSLGTDDGFVRRYEVEQAGDGLEGDEAPFLVCSFWLVDALARMGEADEARHLLDTLVASANDLGLMAEQYDDERQRMAGNFPQAFSHLGLVRAVHSLDRATNDRPGLHSAALHADGEETNGGREPHVASSR</sequence>
<keyword evidence="4" id="KW-0378">Hydrolase</keyword>
<gene>
    <name evidence="4" type="ordered locus">Sked_20130</name>
</gene>
<feature type="domain" description="GH15-like" evidence="2">
    <location>
        <begin position="239"/>
        <end position="606"/>
    </location>
</feature>
<dbReference type="PANTHER" id="PTHR31616:SF0">
    <property type="entry name" value="GLUCAN 1,4-ALPHA-GLUCOSIDASE"/>
    <property type="match status" value="1"/>
</dbReference>
<evidence type="ECO:0000256" key="1">
    <source>
        <dbReference type="SAM" id="MobiDB-lite"/>
    </source>
</evidence>
<dbReference type="HOGENOM" id="CLU_010399_2_0_11"/>
<dbReference type="InterPro" id="IPR011613">
    <property type="entry name" value="GH15-like"/>
</dbReference>
<dbReference type="Pfam" id="PF00723">
    <property type="entry name" value="Glyco_hydro_15"/>
    <property type="match status" value="1"/>
</dbReference>
<evidence type="ECO:0000313" key="5">
    <source>
        <dbReference type="Proteomes" id="UP000000322"/>
    </source>
</evidence>
<reference evidence="4 5" key="1">
    <citation type="journal article" date="2009" name="Stand. Genomic Sci.">
        <title>Complete genome sequence of Sanguibacter keddieii type strain (ST-74).</title>
        <authorList>
            <person name="Ivanova N."/>
            <person name="Sikorski J."/>
            <person name="Sims D."/>
            <person name="Brettin T."/>
            <person name="Detter J.C."/>
            <person name="Han C."/>
            <person name="Lapidus A."/>
            <person name="Copeland A."/>
            <person name="Glavina Del Rio T."/>
            <person name="Nolan M."/>
            <person name="Chen F."/>
            <person name="Lucas S."/>
            <person name="Tice H."/>
            <person name="Cheng J.F."/>
            <person name="Bruce D."/>
            <person name="Goodwin L."/>
            <person name="Pitluck S."/>
            <person name="Pati A."/>
            <person name="Mavromatis K."/>
            <person name="Chen A."/>
            <person name="Palaniappan K."/>
            <person name="D'haeseleer P."/>
            <person name="Chain P."/>
            <person name="Bristow J."/>
            <person name="Eisen J.A."/>
            <person name="Markowitz V."/>
            <person name="Hugenholtz P."/>
            <person name="Goker M."/>
            <person name="Pukall R."/>
            <person name="Klenk H.P."/>
            <person name="Kyrpides N.C."/>
        </authorList>
    </citation>
    <scope>NUCLEOTIDE SEQUENCE [LARGE SCALE GENOMIC DNA]</scope>
    <source>
        <strain evidence="5">ATCC 51767 / DSM 10542 / NCFB 3025 / ST-74</strain>
    </source>
</reference>
<dbReference type="eggNOG" id="COG3387">
    <property type="taxonomic scope" value="Bacteria"/>
</dbReference>
<proteinExistence type="predicted"/>